<reference evidence="1" key="1">
    <citation type="submission" date="2023-02" db="EMBL/GenBank/DDBJ databases">
        <title>Identification and recombinant expression of a fungal hydrolase from Papiliotrema laurentii that hydrolyzes apple cutin and clears colloidal polyester polyurethane.</title>
        <authorList>
            <consortium name="DOE Joint Genome Institute"/>
            <person name="Roman V.A."/>
            <person name="Bojanowski C."/>
            <person name="Crable B.R."/>
            <person name="Wagner D.N."/>
            <person name="Hung C.S."/>
            <person name="Nadeau L.J."/>
            <person name="Schratz L."/>
            <person name="Haridas S."/>
            <person name="Pangilinan J."/>
            <person name="Lipzen A."/>
            <person name="Na H."/>
            <person name="Yan M."/>
            <person name="Ng V."/>
            <person name="Grigoriev I.V."/>
            <person name="Spatafora J.W."/>
            <person name="Barlow D."/>
            <person name="Biffinger J."/>
            <person name="Kelley-Loughnane N."/>
            <person name="Varaljay V.A."/>
            <person name="Crookes-Goodson W.J."/>
        </authorList>
    </citation>
    <scope>NUCLEOTIDE SEQUENCE</scope>
    <source>
        <strain evidence="1">5307AH</strain>
    </source>
</reference>
<evidence type="ECO:0000313" key="1">
    <source>
        <dbReference type="EMBL" id="KAK1921122.1"/>
    </source>
</evidence>
<name>A0AAD9CS20_PAPLA</name>
<gene>
    <name evidence="1" type="ORF">DB88DRAFT_88375</name>
</gene>
<proteinExistence type="predicted"/>
<dbReference type="AlphaFoldDB" id="A0AAD9CS20"/>
<sequence>MPRPIVPIFRLDNDKHGRVARRAVGQVGRRPVRIPRDRGVRFLDDPCERVGGERRSVLVVYLGPGALLTGEAFQGGWLEWRLAPFKRHVDAFIDIHRHLAVSATSIRNPVSQQGANQLYRSSRSSLSGWYRSECTFRFGSRSLSAWRSDEHIDPQRPHMRYRRSLSAQSAPHVSSRYPGSARLRRNLCFAVSAGRLFQRLYIPGMHFRKRRSPPGKIALGPCCV</sequence>
<dbReference type="Proteomes" id="UP001182556">
    <property type="component" value="Unassembled WGS sequence"/>
</dbReference>
<protein>
    <submittedName>
        <fullName evidence="1">Uncharacterized protein</fullName>
    </submittedName>
</protein>
<dbReference type="EMBL" id="JAODAN010000011">
    <property type="protein sequence ID" value="KAK1921122.1"/>
    <property type="molecule type" value="Genomic_DNA"/>
</dbReference>
<comment type="caution">
    <text evidence="1">The sequence shown here is derived from an EMBL/GenBank/DDBJ whole genome shotgun (WGS) entry which is preliminary data.</text>
</comment>
<organism evidence="1 2">
    <name type="scientific">Papiliotrema laurentii</name>
    <name type="common">Cryptococcus laurentii</name>
    <dbReference type="NCBI Taxonomy" id="5418"/>
    <lineage>
        <taxon>Eukaryota</taxon>
        <taxon>Fungi</taxon>
        <taxon>Dikarya</taxon>
        <taxon>Basidiomycota</taxon>
        <taxon>Agaricomycotina</taxon>
        <taxon>Tremellomycetes</taxon>
        <taxon>Tremellales</taxon>
        <taxon>Rhynchogastremaceae</taxon>
        <taxon>Papiliotrema</taxon>
    </lineage>
</organism>
<accession>A0AAD9CS20</accession>
<keyword evidence="2" id="KW-1185">Reference proteome</keyword>
<evidence type="ECO:0000313" key="2">
    <source>
        <dbReference type="Proteomes" id="UP001182556"/>
    </source>
</evidence>